<evidence type="ECO:0000256" key="6">
    <source>
        <dbReference type="SAM" id="Phobius"/>
    </source>
</evidence>
<keyword evidence="3 6" id="KW-0812">Transmembrane</keyword>
<dbReference type="KEGG" id="fin:KQS_03675"/>
<dbReference type="AlphaFoldDB" id="H8XTC4"/>
<reference evidence="8 9" key="1">
    <citation type="journal article" date="2012" name="J. Bacteriol.">
        <title>Complete Genome Sequence of Flavobacterium indicum GPSTA100-9T, Isolated from Warm Spring Water.</title>
        <authorList>
            <person name="Barbier P."/>
            <person name="Houel A."/>
            <person name="Loux V."/>
            <person name="Poulain J."/>
            <person name="Bernardet J.F."/>
            <person name="Touchon M."/>
            <person name="Duchaud E."/>
        </authorList>
    </citation>
    <scope>NUCLEOTIDE SEQUENCE [LARGE SCALE GENOMIC DNA]</scope>
    <source>
        <strain evidence="9">DSM 17447 / CIP 109464 / GPTSA100-9</strain>
    </source>
</reference>
<dbReference type="EMBL" id="HE774682">
    <property type="protein sequence ID" value="CCG52721.1"/>
    <property type="molecule type" value="Genomic_DNA"/>
</dbReference>
<proteinExistence type="predicted"/>
<evidence type="ECO:0000313" key="8">
    <source>
        <dbReference type="EMBL" id="CCG52721.1"/>
    </source>
</evidence>
<evidence type="ECO:0000256" key="5">
    <source>
        <dbReference type="ARBA" id="ARBA00023136"/>
    </source>
</evidence>
<evidence type="ECO:0000256" key="3">
    <source>
        <dbReference type="ARBA" id="ARBA00022692"/>
    </source>
</evidence>
<evidence type="ECO:0000256" key="4">
    <source>
        <dbReference type="ARBA" id="ARBA00022989"/>
    </source>
</evidence>
<evidence type="ECO:0000259" key="7">
    <source>
        <dbReference type="Pfam" id="PF02687"/>
    </source>
</evidence>
<comment type="subcellular location">
    <subcellularLocation>
        <location evidence="1">Cell membrane</location>
        <topology evidence="1">Multi-pass membrane protein</topology>
    </subcellularLocation>
</comment>
<dbReference type="STRING" id="1094466.KQS_03675"/>
<dbReference type="Proteomes" id="UP000007599">
    <property type="component" value="Chromosome I"/>
</dbReference>
<dbReference type="eggNOG" id="COG0577">
    <property type="taxonomic scope" value="Bacteria"/>
</dbReference>
<dbReference type="HOGENOM" id="CLU_699595_0_0_10"/>
<protein>
    <recommendedName>
        <fullName evidence="7">ABC3 transporter permease C-terminal domain-containing protein</fullName>
    </recommendedName>
</protein>
<feature type="transmembrane region" description="Helical" evidence="6">
    <location>
        <begin position="357"/>
        <end position="379"/>
    </location>
</feature>
<name>H8XTC4_FLAIG</name>
<keyword evidence="9" id="KW-1185">Reference proteome</keyword>
<feature type="domain" description="ABC3 transporter permease C-terminal" evidence="7">
    <location>
        <begin position="267"/>
        <end position="378"/>
    </location>
</feature>
<evidence type="ECO:0000256" key="2">
    <source>
        <dbReference type="ARBA" id="ARBA00022475"/>
    </source>
</evidence>
<dbReference type="Pfam" id="PF02687">
    <property type="entry name" value="FtsX"/>
    <property type="match status" value="1"/>
</dbReference>
<evidence type="ECO:0000256" key="1">
    <source>
        <dbReference type="ARBA" id="ARBA00004651"/>
    </source>
</evidence>
<dbReference type="PROSITE" id="PS51257">
    <property type="entry name" value="PROKAR_LIPOPROTEIN"/>
    <property type="match status" value="1"/>
</dbReference>
<dbReference type="OrthoDB" id="1011751at2"/>
<evidence type="ECO:0000313" key="9">
    <source>
        <dbReference type="Proteomes" id="UP000007599"/>
    </source>
</evidence>
<organism evidence="8 9">
    <name type="scientific">Flavobacterium indicum (strain DSM 17447 / CIP 109464 / GPTSA100-9)</name>
    <dbReference type="NCBI Taxonomy" id="1094466"/>
    <lineage>
        <taxon>Bacteria</taxon>
        <taxon>Pseudomonadati</taxon>
        <taxon>Bacteroidota</taxon>
        <taxon>Flavobacteriia</taxon>
        <taxon>Flavobacteriales</taxon>
        <taxon>Flavobacteriaceae</taxon>
        <taxon>Flavobacterium</taxon>
    </lineage>
</organism>
<dbReference type="GO" id="GO:0005886">
    <property type="term" value="C:plasma membrane"/>
    <property type="evidence" value="ECO:0007669"/>
    <property type="project" value="UniProtKB-SubCell"/>
</dbReference>
<feature type="transmembrane region" description="Helical" evidence="6">
    <location>
        <begin position="316"/>
        <end position="337"/>
    </location>
</feature>
<dbReference type="RefSeq" id="WP_014387863.1">
    <property type="nucleotide sequence ID" value="NC_017025.1"/>
</dbReference>
<keyword evidence="4 6" id="KW-1133">Transmembrane helix</keyword>
<accession>H8XTC4</accession>
<feature type="transmembrane region" description="Helical" evidence="6">
    <location>
        <begin position="258"/>
        <end position="281"/>
    </location>
</feature>
<keyword evidence="5 6" id="KW-0472">Membrane</keyword>
<reference evidence="9" key="2">
    <citation type="submission" date="2012-03" db="EMBL/GenBank/DDBJ databases">
        <title>Complete genome sequence of Flavobacterium indicum GPTSA100-9T, isolated from warm spring water.</title>
        <authorList>
            <person name="Barbier P."/>
            <person name="Houel A."/>
            <person name="Loux V."/>
            <person name="Poulain J."/>
            <person name="Bernardet J.-F."/>
            <person name="Touchon M."/>
            <person name="Duchaud E."/>
        </authorList>
    </citation>
    <scope>NUCLEOTIDE SEQUENCE [LARGE SCALE GENOMIC DNA]</scope>
    <source>
        <strain evidence="9">DSM 17447 / CIP 109464 / GPTSA100-9</strain>
    </source>
</reference>
<feature type="transmembrane region" description="Helical" evidence="6">
    <location>
        <begin position="9"/>
        <end position="30"/>
    </location>
</feature>
<gene>
    <name evidence="8" type="ordered locus">KQS_03675</name>
</gene>
<dbReference type="PATRIC" id="fig|1094466.5.peg.725"/>
<keyword evidence="2" id="KW-1003">Cell membrane</keyword>
<dbReference type="InterPro" id="IPR003838">
    <property type="entry name" value="ABC3_permease_C"/>
</dbReference>
<sequence length="385" mass="43893">MKKSVVKSLFLYLGLFLSFVLMLSCIQLYFNANDLLGKKNSDSNYWLTLSKTITPDNIGRKELLGFNKENIQEIEKWNGVKKVYPILSNDFKVSADGGSFIPFYTDMYLEAIDNDAIDVQDLSEFKVQENTIPIIISREYLNLYNYGFALNQGLPQITEEFAKKIEVNINLTLKEKNLKYKGRLVGLSDRIHSVLVPKSFLDSLNNTQRKTAEQAAVFSRILVKVNDASDQDLISKMNEKGYESNQESLRSAKIKGKLFLVLKAIACIGLFIFLLCIFMIINSIKIQFLEQKDEVSIKYSLGYSPKKMVNQISRKFSISIAITIVICLLLLSVLQYYFAQAAIANNMLSSTIAVELWSAIVIIPLAVYFIVNSLIYNWLLKSWKF</sequence>